<dbReference type="Gene3D" id="3.40.50.10490">
    <property type="entry name" value="Glucose-6-phosphate isomerase like protein, domain 1"/>
    <property type="match status" value="1"/>
</dbReference>
<comment type="pathway">
    <text evidence="3">Amino-sugar metabolism; N-acetylmuramate degradation.</text>
</comment>
<dbReference type="Pfam" id="PF22645">
    <property type="entry name" value="GKRP_SIS_N"/>
    <property type="match status" value="1"/>
</dbReference>
<dbReference type="InterPro" id="IPR040190">
    <property type="entry name" value="MURQ/GCKR"/>
</dbReference>
<dbReference type="Proteomes" id="UP001597295">
    <property type="component" value="Unassembled WGS sequence"/>
</dbReference>
<comment type="caution">
    <text evidence="5">The sequence shown here is derived from an EMBL/GenBank/DDBJ whole genome shotgun (WGS) entry which is preliminary data.</text>
</comment>
<dbReference type="InterPro" id="IPR005486">
    <property type="entry name" value="Glucokinase_regulatory_CS"/>
</dbReference>
<organism evidence="5 6">
    <name type="scientific">Lacibacterium aquatile</name>
    <dbReference type="NCBI Taxonomy" id="1168082"/>
    <lineage>
        <taxon>Bacteria</taxon>
        <taxon>Pseudomonadati</taxon>
        <taxon>Pseudomonadota</taxon>
        <taxon>Alphaproteobacteria</taxon>
        <taxon>Rhodospirillales</taxon>
        <taxon>Rhodospirillaceae</taxon>
    </lineage>
</organism>
<comment type="subunit">
    <text evidence="3">Homodimer.</text>
</comment>
<dbReference type="InterPro" id="IPR005488">
    <property type="entry name" value="Etherase_MurQ"/>
</dbReference>
<protein>
    <recommendedName>
        <fullName evidence="3">N-acetylmuramic acid 6-phosphate etherase</fullName>
        <shortName evidence="3">MurNAc-6-P etherase</shortName>
        <ecNumber evidence="3">4.2.1.126</ecNumber>
    </recommendedName>
    <alternativeName>
        <fullName evidence="3">N-acetylmuramic acid 6-phosphate hydrolase</fullName>
    </alternativeName>
    <alternativeName>
        <fullName evidence="3">N-acetylmuramic acid 6-phosphate lyase</fullName>
    </alternativeName>
</protein>
<feature type="active site" description="Proton donor" evidence="3">
    <location>
        <position position="78"/>
    </location>
</feature>
<dbReference type="RefSeq" id="WP_379876090.1">
    <property type="nucleotide sequence ID" value="NZ_JBHUIP010000009.1"/>
</dbReference>
<dbReference type="Gene3D" id="1.10.8.1080">
    <property type="match status" value="1"/>
</dbReference>
<evidence type="ECO:0000256" key="1">
    <source>
        <dbReference type="ARBA" id="ARBA00023239"/>
    </source>
</evidence>
<proteinExistence type="inferred from homology"/>
<dbReference type="EC" id="4.2.1.126" evidence="3"/>
<dbReference type="PANTHER" id="PTHR10088:SF4">
    <property type="entry name" value="GLUCOKINASE REGULATORY PROTEIN"/>
    <property type="match status" value="1"/>
</dbReference>
<dbReference type="PANTHER" id="PTHR10088">
    <property type="entry name" value="GLUCOKINASE REGULATORY PROTEIN"/>
    <property type="match status" value="1"/>
</dbReference>
<name>A0ABW5DRA9_9PROT</name>
<dbReference type="InterPro" id="IPR001347">
    <property type="entry name" value="SIS_dom"/>
</dbReference>
<evidence type="ECO:0000256" key="3">
    <source>
        <dbReference type="HAMAP-Rule" id="MF_00068"/>
    </source>
</evidence>
<sequence>MGTEQISPRYRDIDAWAPGEVLDAMIEGQLAAVAAVRAASPQIEAATLAMVERLRKGGRIVYAGAGTSGRIAVQDGAELPPTFDWPRDRLVLLMAGGEPALLRSVENAEDDKVAGAATITDHKIGPNDTVIGIAASGSTPYTIAVIEAARKVGALTVGIANNPGAALASAAEHGIILDTGPEAIAGSTRMKAGTAQKIALNLISSLAMIRLGRVYEGLMVDVVAMNEKLRRRSENMLRRLTGAADDAIRSALSEANGNVKLARVLLAGLDRAAAEALLTKHEGHLRPALAEILGG</sequence>
<evidence type="ECO:0000313" key="5">
    <source>
        <dbReference type="EMBL" id="MFD2263118.1"/>
    </source>
</evidence>
<keyword evidence="2 3" id="KW-0119">Carbohydrate metabolism</keyword>
<dbReference type="InterPro" id="IPR046348">
    <property type="entry name" value="SIS_dom_sf"/>
</dbReference>
<comment type="similarity">
    <text evidence="3">Belongs to the GCKR-like family. MurNAc-6-P etherase subfamily.</text>
</comment>
<comment type="function">
    <text evidence="3">Specifically catalyzes the cleavage of the D-lactyl ether substituent of MurNAc 6-phosphate, producing GlcNAc 6-phosphate and D-lactate. Together with AnmK, is also required for the utilization of anhydro-N-acetylmuramic acid (anhMurNAc) either imported from the medium or derived from its own cell wall murein, and thus plays a role in cell wall recycling.</text>
</comment>
<gene>
    <name evidence="3" type="primary">murQ</name>
    <name evidence="5" type="ORF">ACFSM5_09490</name>
</gene>
<dbReference type="SUPFAM" id="SSF53697">
    <property type="entry name" value="SIS domain"/>
    <property type="match status" value="1"/>
</dbReference>
<feature type="active site" evidence="3">
    <location>
        <position position="109"/>
    </location>
</feature>
<dbReference type="NCBIfam" id="NF009222">
    <property type="entry name" value="PRK12570.1"/>
    <property type="match status" value="1"/>
</dbReference>
<feature type="domain" description="SIS" evidence="4">
    <location>
        <begin position="50"/>
        <end position="213"/>
    </location>
</feature>
<evidence type="ECO:0000256" key="2">
    <source>
        <dbReference type="ARBA" id="ARBA00023277"/>
    </source>
</evidence>
<comment type="miscellaneous">
    <text evidence="3">A lyase-type mechanism (elimination/hydration) is suggested for the cleavage of the lactyl ether bond of MurNAc 6-phosphate, with the formation of an alpha,beta-unsaturated aldehyde intermediate with (E)-stereochemistry, followed by the syn addition of water to give product.</text>
</comment>
<comment type="catalytic activity">
    <reaction evidence="3">
        <text>N-acetyl-D-muramate 6-phosphate + H2O = N-acetyl-D-glucosamine 6-phosphate + (R)-lactate</text>
        <dbReference type="Rhea" id="RHEA:26410"/>
        <dbReference type="ChEBI" id="CHEBI:15377"/>
        <dbReference type="ChEBI" id="CHEBI:16004"/>
        <dbReference type="ChEBI" id="CHEBI:57513"/>
        <dbReference type="ChEBI" id="CHEBI:58722"/>
        <dbReference type="EC" id="4.2.1.126"/>
    </reaction>
</comment>
<comment type="pathway">
    <text evidence="3">Amino-sugar metabolism; 1,6-anhydro-N-acetylmuramate degradation.</text>
</comment>
<comment type="pathway">
    <text evidence="3">Cell wall biogenesis; peptidoglycan recycling.</text>
</comment>
<evidence type="ECO:0000259" key="4">
    <source>
        <dbReference type="PROSITE" id="PS51464"/>
    </source>
</evidence>
<dbReference type="EMBL" id="JBHUIP010000009">
    <property type="protein sequence ID" value="MFD2263118.1"/>
    <property type="molecule type" value="Genomic_DNA"/>
</dbReference>
<dbReference type="HAMAP" id="MF_00068">
    <property type="entry name" value="MurQ"/>
    <property type="match status" value="1"/>
</dbReference>
<dbReference type="NCBIfam" id="NF003915">
    <property type="entry name" value="PRK05441.1"/>
    <property type="match status" value="1"/>
</dbReference>
<dbReference type="PROSITE" id="PS01272">
    <property type="entry name" value="GCKR"/>
    <property type="match status" value="1"/>
</dbReference>
<dbReference type="PROSITE" id="PS51464">
    <property type="entry name" value="SIS"/>
    <property type="match status" value="1"/>
</dbReference>
<accession>A0ABW5DRA9</accession>
<evidence type="ECO:0000313" key="6">
    <source>
        <dbReference type="Proteomes" id="UP001597295"/>
    </source>
</evidence>
<keyword evidence="6" id="KW-1185">Reference proteome</keyword>
<reference evidence="6" key="1">
    <citation type="journal article" date="2019" name="Int. J. Syst. Evol. Microbiol.">
        <title>The Global Catalogue of Microorganisms (GCM) 10K type strain sequencing project: providing services to taxonomists for standard genome sequencing and annotation.</title>
        <authorList>
            <consortium name="The Broad Institute Genomics Platform"/>
            <consortium name="The Broad Institute Genome Sequencing Center for Infectious Disease"/>
            <person name="Wu L."/>
            <person name="Ma J."/>
        </authorList>
    </citation>
    <scope>NUCLEOTIDE SEQUENCE [LARGE SCALE GENOMIC DNA]</scope>
    <source>
        <strain evidence="6">CGMCC 1.19062</strain>
    </source>
</reference>
<keyword evidence="1 3" id="KW-0456">Lyase</keyword>
<dbReference type="CDD" id="cd05007">
    <property type="entry name" value="SIS_Etherase"/>
    <property type="match status" value="1"/>
</dbReference>